<dbReference type="InterPro" id="IPR027417">
    <property type="entry name" value="P-loop_NTPase"/>
</dbReference>
<dbReference type="SUPFAM" id="SSF52540">
    <property type="entry name" value="P-loop containing nucleoside triphosphate hydrolases"/>
    <property type="match status" value="1"/>
</dbReference>
<dbReference type="InterPro" id="IPR005790">
    <property type="entry name" value="DNA_polIII_delta"/>
</dbReference>
<evidence type="ECO:0000256" key="8">
    <source>
        <dbReference type="ARBA" id="ARBA00049244"/>
    </source>
</evidence>
<name>A0ABX7G0N7_9GAMM</name>
<dbReference type="EC" id="2.7.7.7" evidence="1 9"/>
<dbReference type="Gene3D" id="3.40.50.300">
    <property type="entry name" value="P-loop containing nucleotide triphosphate hydrolases"/>
    <property type="match status" value="1"/>
</dbReference>
<evidence type="ECO:0000259" key="11">
    <source>
        <dbReference type="Pfam" id="PF14840"/>
    </source>
</evidence>
<evidence type="ECO:0000256" key="6">
    <source>
        <dbReference type="ARBA" id="ARBA00022932"/>
    </source>
</evidence>
<evidence type="ECO:0000313" key="13">
    <source>
        <dbReference type="Proteomes" id="UP000596252"/>
    </source>
</evidence>
<dbReference type="Gene3D" id="1.10.8.60">
    <property type="match status" value="1"/>
</dbReference>
<comment type="similarity">
    <text evidence="7">Belongs to the DNA polymerase HolA subunit family.</text>
</comment>
<evidence type="ECO:0000256" key="2">
    <source>
        <dbReference type="ARBA" id="ARBA00017703"/>
    </source>
</evidence>
<evidence type="ECO:0000256" key="1">
    <source>
        <dbReference type="ARBA" id="ARBA00012417"/>
    </source>
</evidence>
<evidence type="ECO:0000313" key="12">
    <source>
        <dbReference type="EMBL" id="QRH00866.1"/>
    </source>
</evidence>
<dbReference type="GO" id="GO:0003887">
    <property type="term" value="F:DNA-directed DNA polymerase activity"/>
    <property type="evidence" value="ECO:0007669"/>
    <property type="project" value="UniProtKB-EC"/>
</dbReference>
<dbReference type="Proteomes" id="UP000596252">
    <property type="component" value="Chromosome"/>
</dbReference>
<keyword evidence="4 12" id="KW-0548">Nucleotidyltransferase</keyword>
<keyword evidence="5" id="KW-0235">DNA replication</keyword>
<dbReference type="InterPro" id="IPR032780">
    <property type="entry name" value="DNA_pol3_delt_C"/>
</dbReference>
<evidence type="ECO:0000259" key="10">
    <source>
        <dbReference type="Pfam" id="PF06144"/>
    </source>
</evidence>
<dbReference type="NCBIfam" id="TIGR01128">
    <property type="entry name" value="holA"/>
    <property type="match status" value="1"/>
</dbReference>
<reference evidence="12 13" key="1">
    <citation type="journal article" date="2012" name="Antonie Van Leeuwenhoek">
        <title>Shewanella litorisediminis sp. nov., a gammaproteobacterium isolated from a tidal flat sediment.</title>
        <authorList>
            <person name="Lee M.H."/>
            <person name="Yoon J.H."/>
        </authorList>
    </citation>
    <scope>NUCLEOTIDE SEQUENCE [LARGE SCALE GENOMIC DNA]</scope>
    <source>
        <strain evidence="12 13">SMK1-12</strain>
    </source>
</reference>
<evidence type="ECO:0000256" key="3">
    <source>
        <dbReference type="ARBA" id="ARBA00022679"/>
    </source>
</evidence>
<dbReference type="PANTHER" id="PTHR34388:SF1">
    <property type="entry name" value="DNA POLYMERASE III SUBUNIT DELTA"/>
    <property type="match status" value="1"/>
</dbReference>
<evidence type="ECO:0000256" key="4">
    <source>
        <dbReference type="ARBA" id="ARBA00022695"/>
    </source>
</evidence>
<dbReference type="Pfam" id="PF06144">
    <property type="entry name" value="DNA_pol3_delta"/>
    <property type="match status" value="1"/>
</dbReference>
<keyword evidence="13" id="KW-1185">Reference proteome</keyword>
<dbReference type="Pfam" id="PF14840">
    <property type="entry name" value="DNA_pol3_delt_C"/>
    <property type="match status" value="1"/>
</dbReference>
<sequence length="342" mass="38460">MRVYPEQLGRHLTPLAQCYCLFGDDAWLIENARSQLLEAARQQGFEERISLEQDSGFNWNDLQNEWQALSLFASRRIIELTLPQAKPGADGSAMLTGLMAQPNPDLLLILRGPKLAAEQTNSKWFKTLDNAGVYVPCNTPEGQQYFRWLDGRITANRLMLDSDARQLLATLYEGNLLAAEQAVQLLALLAANRRVSAEELSQYFDDQSRFNVFQLSDALLGNQQQRVAHILAQLKAEGTALPIVLWAVFRELASLLQLKTAMVQRESLAPLWSKLRIWDKRKPLYEAALSRLSLPQIEAMLALSSTLELKLKQGGEEDWTLLTHLCLLFDASAHSALVDTRG</sequence>
<feature type="domain" description="DNA polymerase III subunit delta C-terminal" evidence="11">
    <location>
        <begin position="213"/>
        <end position="329"/>
    </location>
</feature>
<dbReference type="PANTHER" id="PTHR34388">
    <property type="entry name" value="DNA POLYMERASE III SUBUNIT DELTA"/>
    <property type="match status" value="1"/>
</dbReference>
<evidence type="ECO:0000256" key="5">
    <source>
        <dbReference type="ARBA" id="ARBA00022705"/>
    </source>
</evidence>
<gene>
    <name evidence="12" type="primary">holA</name>
    <name evidence="12" type="ORF">JQC75_13430</name>
</gene>
<dbReference type="EMBL" id="CP069213">
    <property type="protein sequence ID" value="QRH00866.1"/>
    <property type="molecule type" value="Genomic_DNA"/>
</dbReference>
<dbReference type="Gene3D" id="1.20.272.10">
    <property type="match status" value="1"/>
</dbReference>
<dbReference type="SUPFAM" id="SSF48019">
    <property type="entry name" value="post-AAA+ oligomerization domain-like"/>
    <property type="match status" value="1"/>
</dbReference>
<keyword evidence="6" id="KW-0239">DNA-directed DNA polymerase</keyword>
<dbReference type="InterPro" id="IPR008921">
    <property type="entry name" value="DNA_pol3_clamp-load_cplx_C"/>
</dbReference>
<proteinExistence type="inferred from homology"/>
<comment type="catalytic activity">
    <reaction evidence="8">
        <text>DNA(n) + a 2'-deoxyribonucleoside 5'-triphosphate = DNA(n+1) + diphosphate</text>
        <dbReference type="Rhea" id="RHEA:22508"/>
        <dbReference type="Rhea" id="RHEA-COMP:17339"/>
        <dbReference type="Rhea" id="RHEA-COMP:17340"/>
        <dbReference type="ChEBI" id="CHEBI:33019"/>
        <dbReference type="ChEBI" id="CHEBI:61560"/>
        <dbReference type="ChEBI" id="CHEBI:173112"/>
        <dbReference type="EC" id="2.7.7.7"/>
    </reaction>
</comment>
<keyword evidence="3 12" id="KW-0808">Transferase</keyword>
<evidence type="ECO:0000256" key="9">
    <source>
        <dbReference type="NCBIfam" id="TIGR01128"/>
    </source>
</evidence>
<feature type="domain" description="DNA polymerase III delta N-terminal" evidence="10">
    <location>
        <begin position="19"/>
        <end position="137"/>
    </location>
</feature>
<evidence type="ECO:0000256" key="7">
    <source>
        <dbReference type="ARBA" id="ARBA00034754"/>
    </source>
</evidence>
<accession>A0ABX7G0N7</accession>
<dbReference type="InterPro" id="IPR010372">
    <property type="entry name" value="DNA_pol3_delta_N"/>
</dbReference>
<dbReference type="RefSeq" id="WP_203324566.1">
    <property type="nucleotide sequence ID" value="NZ_CP069213.1"/>
</dbReference>
<protein>
    <recommendedName>
        <fullName evidence="2 9">DNA polymerase III subunit delta</fullName>
        <ecNumber evidence="1 9">2.7.7.7</ecNumber>
    </recommendedName>
</protein>
<organism evidence="12 13">
    <name type="scientific">Shewanella litorisediminis</name>
    <dbReference type="NCBI Taxonomy" id="1173586"/>
    <lineage>
        <taxon>Bacteria</taxon>
        <taxon>Pseudomonadati</taxon>
        <taxon>Pseudomonadota</taxon>
        <taxon>Gammaproteobacteria</taxon>
        <taxon>Alteromonadales</taxon>
        <taxon>Shewanellaceae</taxon>
        <taxon>Shewanella</taxon>
    </lineage>
</organism>